<dbReference type="AlphaFoldDB" id="A0A2X2F7M3"/>
<name>A0A2X2F7M3_PSELU</name>
<evidence type="ECO:0000313" key="2">
    <source>
        <dbReference type="Proteomes" id="UP000250443"/>
    </source>
</evidence>
<dbReference type="InterPro" id="IPR010261">
    <property type="entry name" value="Tir_chaperone"/>
</dbReference>
<dbReference type="RefSeq" id="WP_162997697.1">
    <property type="nucleotide sequence ID" value="NZ_CP044085.1"/>
</dbReference>
<dbReference type="Gene3D" id="3.30.1460.10">
    <property type="match status" value="1"/>
</dbReference>
<gene>
    <name evidence="1" type="ORF">NCTC11842_05737</name>
</gene>
<dbReference type="SUPFAM" id="SSF69635">
    <property type="entry name" value="Type III secretory system chaperone-like"/>
    <property type="match status" value="1"/>
</dbReference>
<dbReference type="EMBL" id="UAUF01000016">
    <property type="protein sequence ID" value="SPZ16699.1"/>
    <property type="molecule type" value="Genomic_DNA"/>
</dbReference>
<dbReference type="Pfam" id="PF05932">
    <property type="entry name" value="CesT"/>
    <property type="match status" value="1"/>
</dbReference>
<accession>A0A2X2F7M3</accession>
<dbReference type="CDD" id="cd17020">
    <property type="entry name" value="T3SC_IA_ShcM-like"/>
    <property type="match status" value="1"/>
</dbReference>
<proteinExistence type="predicted"/>
<sequence>MASQHYHRLLEEISQLTLIPETVLSQELTHLSIRGVDFSMYPVGNQAQAHLVIHCDLGSLPDKRREEVLSRLLDTNFHMVNSAKPVTFCRNEQSGHMMLSAAQPLSGLTGQAVLDQMGSLADYALAWRQNFFLSDTTSKPRTPVVAKETQLPRTSFSRRAL</sequence>
<evidence type="ECO:0000313" key="1">
    <source>
        <dbReference type="EMBL" id="SPZ16699.1"/>
    </source>
</evidence>
<dbReference type="Proteomes" id="UP000250443">
    <property type="component" value="Unassembled WGS sequence"/>
</dbReference>
<organism evidence="1 2">
    <name type="scientific">Pseudomonas luteola</name>
    <dbReference type="NCBI Taxonomy" id="47886"/>
    <lineage>
        <taxon>Bacteria</taxon>
        <taxon>Pseudomonadati</taxon>
        <taxon>Pseudomonadota</taxon>
        <taxon>Gammaproteobacteria</taxon>
        <taxon>Pseudomonadales</taxon>
        <taxon>Pseudomonadaceae</taxon>
        <taxon>Pseudomonas</taxon>
    </lineage>
</organism>
<protein>
    <submittedName>
        <fullName evidence="1">Type III effector</fullName>
    </submittedName>
</protein>
<dbReference type="GO" id="GO:0030254">
    <property type="term" value="P:protein secretion by the type III secretion system"/>
    <property type="evidence" value="ECO:0007669"/>
    <property type="project" value="InterPro"/>
</dbReference>
<reference evidence="1 2" key="1">
    <citation type="submission" date="2018-06" db="EMBL/GenBank/DDBJ databases">
        <authorList>
            <consortium name="Pathogen Informatics"/>
            <person name="Doyle S."/>
        </authorList>
    </citation>
    <scope>NUCLEOTIDE SEQUENCE [LARGE SCALE GENOMIC DNA]</scope>
    <source>
        <strain evidence="1 2">NCTC11842</strain>
    </source>
</reference>